<feature type="region of interest" description="Disordered" evidence="1">
    <location>
        <begin position="107"/>
        <end position="126"/>
    </location>
</feature>
<name>A0A177CNP2_9PLEO</name>
<dbReference type="Proteomes" id="UP000077069">
    <property type="component" value="Unassembled WGS sequence"/>
</dbReference>
<reference evidence="2 3" key="1">
    <citation type="submission" date="2016-05" db="EMBL/GenBank/DDBJ databases">
        <title>Comparative analysis of secretome profiles of manganese(II)-oxidizing ascomycete fungi.</title>
        <authorList>
            <consortium name="DOE Joint Genome Institute"/>
            <person name="Zeiner C.A."/>
            <person name="Purvine S.O."/>
            <person name="Zink E.M."/>
            <person name="Wu S."/>
            <person name="Pasa-Tolic L."/>
            <person name="Chaput D.L."/>
            <person name="Haridas S."/>
            <person name="Grigoriev I.V."/>
            <person name="Santelli C.M."/>
            <person name="Hansel C.M."/>
        </authorList>
    </citation>
    <scope>NUCLEOTIDE SEQUENCE [LARGE SCALE GENOMIC DNA]</scope>
    <source>
        <strain evidence="2 3">AP3s5-JAC2a</strain>
    </source>
</reference>
<dbReference type="EMBL" id="KV441550">
    <property type="protein sequence ID" value="OAG08602.1"/>
    <property type="molecule type" value="Genomic_DNA"/>
</dbReference>
<dbReference type="InParanoid" id="A0A177CNP2"/>
<organism evidence="2 3">
    <name type="scientific">Paraphaeosphaeria sporulosa</name>
    <dbReference type="NCBI Taxonomy" id="1460663"/>
    <lineage>
        <taxon>Eukaryota</taxon>
        <taxon>Fungi</taxon>
        <taxon>Dikarya</taxon>
        <taxon>Ascomycota</taxon>
        <taxon>Pezizomycotina</taxon>
        <taxon>Dothideomycetes</taxon>
        <taxon>Pleosporomycetidae</taxon>
        <taxon>Pleosporales</taxon>
        <taxon>Massarineae</taxon>
        <taxon>Didymosphaeriaceae</taxon>
        <taxon>Paraphaeosphaeria</taxon>
    </lineage>
</organism>
<evidence type="ECO:0000313" key="3">
    <source>
        <dbReference type="Proteomes" id="UP000077069"/>
    </source>
</evidence>
<dbReference type="GeneID" id="28767479"/>
<accession>A0A177CNP2</accession>
<sequence length="222" mass="23715">MCLWSIKMPAEAEELILTQTSQGIQGGLRAQRTAVGCVFGDGQGGASKHEVQHARQWRASTGNQRIAGPTVHCSSADASTTGAVLNDHPEVPVVKYRNILLPSGIETTPNIPARRRTHSHHSGTSQTFGGGCCSASVSPSSMVARDTATALDRLSTLYTGHVIRTRVSPAAVPREASSGNPEYQACIGVVHEFACFDVSWIQTAEWLCRKAPSVATRTARQH</sequence>
<evidence type="ECO:0000313" key="2">
    <source>
        <dbReference type="EMBL" id="OAG08602.1"/>
    </source>
</evidence>
<proteinExistence type="predicted"/>
<dbReference type="RefSeq" id="XP_018038967.1">
    <property type="nucleotide sequence ID" value="XM_018183993.1"/>
</dbReference>
<dbReference type="AlphaFoldDB" id="A0A177CNP2"/>
<protein>
    <submittedName>
        <fullName evidence="2">Uncharacterized protein</fullName>
    </submittedName>
</protein>
<gene>
    <name evidence="2" type="ORF">CC84DRAFT_1239892</name>
</gene>
<evidence type="ECO:0000256" key="1">
    <source>
        <dbReference type="SAM" id="MobiDB-lite"/>
    </source>
</evidence>
<keyword evidence="3" id="KW-1185">Reference proteome</keyword>